<organism evidence="2 3">
    <name type="scientific">Novipirellula aureliae</name>
    <dbReference type="NCBI Taxonomy" id="2527966"/>
    <lineage>
        <taxon>Bacteria</taxon>
        <taxon>Pseudomonadati</taxon>
        <taxon>Planctomycetota</taxon>
        <taxon>Planctomycetia</taxon>
        <taxon>Pirellulales</taxon>
        <taxon>Pirellulaceae</taxon>
        <taxon>Novipirellula</taxon>
    </lineage>
</organism>
<feature type="transmembrane region" description="Helical" evidence="1">
    <location>
        <begin position="34"/>
        <end position="58"/>
    </location>
</feature>
<keyword evidence="1" id="KW-0472">Membrane</keyword>
<proteinExistence type="predicted"/>
<keyword evidence="1" id="KW-1133">Transmembrane helix</keyword>
<comment type="caution">
    <text evidence="2">The sequence shown here is derived from an EMBL/GenBank/DDBJ whole genome shotgun (WGS) entry which is preliminary data.</text>
</comment>
<keyword evidence="3" id="KW-1185">Reference proteome</keyword>
<evidence type="ECO:0000313" key="2">
    <source>
        <dbReference type="EMBL" id="TWU45678.1"/>
    </source>
</evidence>
<evidence type="ECO:0000313" key="3">
    <source>
        <dbReference type="Proteomes" id="UP000315471"/>
    </source>
</evidence>
<evidence type="ECO:0000256" key="1">
    <source>
        <dbReference type="SAM" id="Phobius"/>
    </source>
</evidence>
<dbReference type="EMBL" id="SJPY01000001">
    <property type="protein sequence ID" value="TWU45678.1"/>
    <property type="molecule type" value="Genomic_DNA"/>
</dbReference>
<sequence>MPKALCLTSLVASILVLVLFLADAAMGILGMQDFAPLGAASLLMDITFAIVGGIMVYMSWKTYREQR</sequence>
<reference evidence="2 3" key="1">
    <citation type="submission" date="2019-02" db="EMBL/GenBank/DDBJ databases">
        <title>Deep-cultivation of Planctomycetes and their phenomic and genomic characterization uncovers novel biology.</title>
        <authorList>
            <person name="Wiegand S."/>
            <person name="Jogler M."/>
            <person name="Boedeker C."/>
            <person name="Pinto D."/>
            <person name="Vollmers J."/>
            <person name="Rivas-Marin E."/>
            <person name="Kohn T."/>
            <person name="Peeters S.H."/>
            <person name="Heuer A."/>
            <person name="Rast P."/>
            <person name="Oberbeckmann S."/>
            <person name="Bunk B."/>
            <person name="Jeske O."/>
            <person name="Meyerdierks A."/>
            <person name="Storesund J.E."/>
            <person name="Kallscheuer N."/>
            <person name="Luecker S."/>
            <person name="Lage O.M."/>
            <person name="Pohl T."/>
            <person name="Merkel B.J."/>
            <person name="Hornburger P."/>
            <person name="Mueller R.-W."/>
            <person name="Bruemmer F."/>
            <person name="Labrenz M."/>
            <person name="Spormann A.M."/>
            <person name="Op Den Camp H."/>
            <person name="Overmann J."/>
            <person name="Amann R."/>
            <person name="Jetten M.S.M."/>
            <person name="Mascher T."/>
            <person name="Medema M.H."/>
            <person name="Devos D.P."/>
            <person name="Kaster A.-K."/>
            <person name="Ovreas L."/>
            <person name="Rohde M."/>
            <person name="Galperin M.Y."/>
            <person name="Jogler C."/>
        </authorList>
    </citation>
    <scope>NUCLEOTIDE SEQUENCE [LARGE SCALE GENOMIC DNA]</scope>
    <source>
        <strain evidence="2 3">Q31b</strain>
    </source>
</reference>
<protein>
    <submittedName>
        <fullName evidence="2">Uncharacterized protein</fullName>
    </submittedName>
</protein>
<accession>A0A5C6EA01</accession>
<dbReference type="Proteomes" id="UP000315471">
    <property type="component" value="Unassembled WGS sequence"/>
</dbReference>
<dbReference type="AlphaFoldDB" id="A0A5C6EA01"/>
<dbReference type="OrthoDB" id="291470at2"/>
<name>A0A5C6EA01_9BACT</name>
<dbReference type="RefSeq" id="WP_146598338.1">
    <property type="nucleotide sequence ID" value="NZ_SJPY01000001.1"/>
</dbReference>
<keyword evidence="1" id="KW-0812">Transmembrane</keyword>
<gene>
    <name evidence="2" type="ORF">Q31b_08540</name>
</gene>